<keyword evidence="1 2" id="KW-0129">CBS domain</keyword>
<evidence type="ECO:0000256" key="2">
    <source>
        <dbReference type="PROSITE-ProRule" id="PRU00703"/>
    </source>
</evidence>
<dbReference type="PANTHER" id="PTHR43080:SF2">
    <property type="entry name" value="CBS DOMAIN-CONTAINING PROTEIN"/>
    <property type="match status" value="1"/>
</dbReference>
<dbReference type="CDD" id="cd04629">
    <property type="entry name" value="CBS_pair_bac"/>
    <property type="match status" value="1"/>
</dbReference>
<dbReference type="STRING" id="1117647.M5M_00680"/>
<dbReference type="Pfam" id="PF00571">
    <property type="entry name" value="CBS"/>
    <property type="match status" value="2"/>
</dbReference>
<dbReference type="InterPro" id="IPR044729">
    <property type="entry name" value="CBS_bac"/>
</dbReference>
<accession>K4KEL5</accession>
<dbReference type="OrthoDB" id="9790355at2"/>
<dbReference type="Proteomes" id="UP000000466">
    <property type="component" value="Chromosome"/>
</dbReference>
<dbReference type="PROSITE" id="PS51371">
    <property type="entry name" value="CBS"/>
    <property type="match status" value="2"/>
</dbReference>
<dbReference type="InterPro" id="IPR000644">
    <property type="entry name" value="CBS_dom"/>
</dbReference>
<dbReference type="SMART" id="SM00116">
    <property type="entry name" value="CBS"/>
    <property type="match status" value="2"/>
</dbReference>
<dbReference type="PANTHER" id="PTHR43080">
    <property type="entry name" value="CBS DOMAIN-CONTAINING PROTEIN CBSX3, MITOCHONDRIAL"/>
    <property type="match status" value="1"/>
</dbReference>
<dbReference type="eggNOG" id="COG0517">
    <property type="taxonomic scope" value="Bacteria"/>
</dbReference>
<sequence length="139" mass="15365">MKSILVKDYMNPQPLVLSTRDNVRDVVARLIDAKVTGAPVLDDNGALAGFVSEQDCIQEMLNEAFFCEEAVNVSKVMQTNVLTLTPDTSVVEVAQTMMGNKPKNYPVIQHGKLVGLINRRDILRALLENDDDCHLKIPA</sequence>
<feature type="domain" description="CBS" evidence="3">
    <location>
        <begin position="10"/>
        <end position="69"/>
    </location>
</feature>
<dbReference type="SUPFAM" id="SSF54631">
    <property type="entry name" value="CBS-domain pair"/>
    <property type="match status" value="1"/>
</dbReference>
<organism evidence="4 5">
    <name type="scientific">Simiduia agarivorans (strain DSM 21679 / JCM 13881 / BCRC 17597 / SA1)</name>
    <dbReference type="NCBI Taxonomy" id="1117647"/>
    <lineage>
        <taxon>Bacteria</taxon>
        <taxon>Pseudomonadati</taxon>
        <taxon>Pseudomonadota</taxon>
        <taxon>Gammaproteobacteria</taxon>
        <taxon>Cellvibrionales</taxon>
        <taxon>Cellvibrionaceae</taxon>
        <taxon>Simiduia</taxon>
    </lineage>
</organism>
<dbReference type="RefSeq" id="WP_015045544.1">
    <property type="nucleotide sequence ID" value="NC_018868.3"/>
</dbReference>
<proteinExistence type="predicted"/>
<evidence type="ECO:0000313" key="4">
    <source>
        <dbReference type="EMBL" id="AFU97371.1"/>
    </source>
</evidence>
<keyword evidence="5" id="KW-1185">Reference proteome</keyword>
<dbReference type="InterPro" id="IPR046342">
    <property type="entry name" value="CBS_dom_sf"/>
</dbReference>
<protein>
    <recommendedName>
        <fullName evidence="3">CBS domain-containing protein</fullName>
    </recommendedName>
</protein>
<dbReference type="Gene3D" id="3.10.580.10">
    <property type="entry name" value="CBS-domain"/>
    <property type="match status" value="1"/>
</dbReference>
<dbReference type="InterPro" id="IPR051257">
    <property type="entry name" value="Diverse_CBS-Domain"/>
</dbReference>
<dbReference type="KEGG" id="saga:M5M_00680"/>
<evidence type="ECO:0000313" key="5">
    <source>
        <dbReference type="Proteomes" id="UP000000466"/>
    </source>
</evidence>
<reference evidence="4 5" key="1">
    <citation type="journal article" date="2013" name="Genome Announc.">
        <title>Complete genome sequence of Simiduia agarivorans SA1(T), a marine bacterium able to degrade a variety of polysaccharides.</title>
        <authorList>
            <person name="Lin S.Y."/>
            <person name="Shieh W.Y."/>
            <person name="Chen J.S."/>
            <person name="Tang S.L."/>
        </authorList>
    </citation>
    <scope>NUCLEOTIDE SEQUENCE [LARGE SCALE GENOMIC DNA]</scope>
    <source>
        <strain evidence="5">DSM 21679 / JCM 13881 / BCRC 17597 / SA1</strain>
    </source>
</reference>
<evidence type="ECO:0000259" key="3">
    <source>
        <dbReference type="PROSITE" id="PS51371"/>
    </source>
</evidence>
<dbReference type="HOGENOM" id="CLU_040681_9_2_6"/>
<dbReference type="EMBL" id="CP003746">
    <property type="protein sequence ID" value="AFU97371.1"/>
    <property type="molecule type" value="Genomic_DNA"/>
</dbReference>
<name>K4KEL5_SIMAS</name>
<gene>
    <name evidence="4" type="ordered locus">M5M_00680</name>
</gene>
<dbReference type="AlphaFoldDB" id="K4KEL5"/>
<evidence type="ECO:0000256" key="1">
    <source>
        <dbReference type="ARBA" id="ARBA00023122"/>
    </source>
</evidence>
<feature type="domain" description="CBS" evidence="3">
    <location>
        <begin position="77"/>
        <end position="133"/>
    </location>
</feature>